<dbReference type="PANTHER" id="PTHR36427">
    <property type="entry name" value="54S RIBOSOMAL PROTEIN L1, MITOCHONDRIAL"/>
    <property type="match status" value="1"/>
</dbReference>
<evidence type="ECO:0000313" key="13">
    <source>
        <dbReference type="Proteomes" id="UP000095185"/>
    </source>
</evidence>
<dbReference type="GO" id="GO:0006412">
    <property type="term" value="P:translation"/>
    <property type="evidence" value="ECO:0007669"/>
    <property type="project" value="UniProtKB-UniRule"/>
</dbReference>
<comment type="similarity">
    <text evidence="1 10 11">Belongs to the universal ribosomal protein uL1 family.</text>
</comment>
<dbReference type="InterPro" id="IPR023674">
    <property type="entry name" value="Ribosomal_uL1-like"/>
</dbReference>
<dbReference type="PANTHER" id="PTHR36427:SF3">
    <property type="entry name" value="LARGE RIBOSOMAL SUBUNIT PROTEIN UL1M"/>
    <property type="match status" value="1"/>
</dbReference>
<dbReference type="AlphaFoldDB" id="A0A1D8CXC2"/>
<dbReference type="SUPFAM" id="SSF56808">
    <property type="entry name" value="Ribosomal protein L1"/>
    <property type="match status" value="1"/>
</dbReference>
<evidence type="ECO:0000256" key="9">
    <source>
        <dbReference type="ARBA" id="ARBA00035241"/>
    </source>
</evidence>
<keyword evidence="13" id="KW-1185">Reference proteome</keyword>
<evidence type="ECO:0000256" key="7">
    <source>
        <dbReference type="ARBA" id="ARBA00022980"/>
    </source>
</evidence>
<dbReference type="GO" id="GO:0003735">
    <property type="term" value="F:structural constituent of ribosome"/>
    <property type="evidence" value="ECO:0007669"/>
    <property type="project" value="InterPro"/>
</dbReference>
<proteinExistence type="inferred from homology"/>
<dbReference type="Gene3D" id="3.40.50.790">
    <property type="match status" value="1"/>
</dbReference>
<evidence type="ECO:0000256" key="3">
    <source>
        <dbReference type="ARBA" id="ARBA00022555"/>
    </source>
</evidence>
<protein>
    <recommendedName>
        <fullName evidence="9 10">Large ribosomal subunit protein uL1</fullName>
    </recommendedName>
</protein>
<dbReference type="OrthoDB" id="9803740at2"/>
<evidence type="ECO:0000256" key="8">
    <source>
        <dbReference type="ARBA" id="ARBA00023274"/>
    </source>
</evidence>
<dbReference type="EMBL" id="CP017305">
    <property type="protein sequence ID" value="AOS82741.1"/>
    <property type="molecule type" value="Genomic_DNA"/>
</dbReference>
<dbReference type="PROSITE" id="PS01199">
    <property type="entry name" value="RIBOSOMAL_L1"/>
    <property type="match status" value="1"/>
</dbReference>
<dbReference type="GO" id="GO:0006417">
    <property type="term" value="P:regulation of translation"/>
    <property type="evidence" value="ECO:0007669"/>
    <property type="project" value="UniProtKB-KW"/>
</dbReference>
<keyword evidence="4 10" id="KW-0699">rRNA-binding</keyword>
<evidence type="ECO:0000313" key="12">
    <source>
        <dbReference type="EMBL" id="AOS82741.1"/>
    </source>
</evidence>
<dbReference type="InterPro" id="IPR005878">
    <property type="entry name" value="Ribosom_uL1_bac-type"/>
</dbReference>
<organism evidence="12 13">
    <name type="scientific">Chlorobaculum limnaeum</name>
    <dbReference type="NCBI Taxonomy" id="274537"/>
    <lineage>
        <taxon>Bacteria</taxon>
        <taxon>Pseudomonadati</taxon>
        <taxon>Chlorobiota</taxon>
        <taxon>Chlorobiia</taxon>
        <taxon>Chlorobiales</taxon>
        <taxon>Chlorobiaceae</taxon>
        <taxon>Chlorobaculum</taxon>
    </lineage>
</organism>
<dbReference type="CDD" id="cd00403">
    <property type="entry name" value="Ribosomal_L1"/>
    <property type="match status" value="1"/>
</dbReference>
<comment type="function">
    <text evidence="10">Protein L1 is also a translational repressor protein, it controls the translation of the L11 operon by binding to its mRNA.</text>
</comment>
<keyword evidence="5 10" id="KW-0810">Translation regulation</keyword>
<keyword evidence="2 10" id="KW-0678">Repressor</keyword>
<dbReference type="Gene3D" id="3.30.190.20">
    <property type="match status" value="1"/>
</dbReference>
<accession>A0A1D8CXC2</accession>
<dbReference type="KEGG" id="clz:BIU88_00375"/>
<reference evidence="12" key="1">
    <citation type="submission" date="2016-09" db="EMBL/GenBank/DDBJ databases">
        <title>Genome sequence of Chlorobaculum limnaeum.</title>
        <authorList>
            <person name="Liu Z."/>
            <person name="Tank M."/>
            <person name="Bryant D.A."/>
        </authorList>
    </citation>
    <scope>NUCLEOTIDE SEQUENCE [LARGE SCALE GENOMIC DNA]</scope>
    <source>
        <strain evidence="12">DSM 1677</strain>
    </source>
</reference>
<name>A0A1D8CXC2_CHLLM</name>
<dbReference type="Pfam" id="PF00687">
    <property type="entry name" value="Ribosomal_L1"/>
    <property type="match status" value="1"/>
</dbReference>
<gene>
    <name evidence="10" type="primary">rplA</name>
    <name evidence="12" type="ORF">BIU88_00375</name>
</gene>
<dbReference type="FunFam" id="3.40.50.790:FF:000001">
    <property type="entry name" value="50S ribosomal protein L1"/>
    <property type="match status" value="1"/>
</dbReference>
<keyword evidence="7 10" id="KW-0689">Ribosomal protein</keyword>
<comment type="subunit">
    <text evidence="10">Part of the 50S ribosomal subunit.</text>
</comment>
<dbReference type="HAMAP" id="MF_01318_B">
    <property type="entry name" value="Ribosomal_uL1_B"/>
    <property type="match status" value="1"/>
</dbReference>
<dbReference type="STRING" id="274537.BIU88_00375"/>
<dbReference type="InterPro" id="IPR023673">
    <property type="entry name" value="Ribosomal_uL1_CS"/>
</dbReference>
<dbReference type="GO" id="GO:0019843">
    <property type="term" value="F:rRNA binding"/>
    <property type="evidence" value="ECO:0007669"/>
    <property type="project" value="UniProtKB-UniRule"/>
</dbReference>
<evidence type="ECO:0000256" key="2">
    <source>
        <dbReference type="ARBA" id="ARBA00022491"/>
    </source>
</evidence>
<evidence type="ECO:0000256" key="4">
    <source>
        <dbReference type="ARBA" id="ARBA00022730"/>
    </source>
</evidence>
<dbReference type="InterPro" id="IPR002143">
    <property type="entry name" value="Ribosomal_uL1"/>
</dbReference>
<comment type="function">
    <text evidence="10">Binds directly to 23S rRNA. The L1 stalk is quite mobile in the ribosome, and is involved in E site tRNA release.</text>
</comment>
<dbReference type="GO" id="GO:0015934">
    <property type="term" value="C:large ribosomal subunit"/>
    <property type="evidence" value="ECO:0007669"/>
    <property type="project" value="InterPro"/>
</dbReference>
<dbReference type="InterPro" id="IPR016095">
    <property type="entry name" value="Ribosomal_uL1_3-a/b-sand"/>
</dbReference>
<keyword evidence="3 10" id="KW-0820">tRNA-binding</keyword>
<keyword evidence="6 10" id="KW-0694">RNA-binding</keyword>
<evidence type="ECO:0000256" key="1">
    <source>
        <dbReference type="ARBA" id="ARBA00010531"/>
    </source>
</evidence>
<keyword evidence="8 10" id="KW-0687">Ribonucleoprotein</keyword>
<evidence type="ECO:0000256" key="6">
    <source>
        <dbReference type="ARBA" id="ARBA00022884"/>
    </source>
</evidence>
<dbReference type="GO" id="GO:0000049">
    <property type="term" value="F:tRNA binding"/>
    <property type="evidence" value="ECO:0007669"/>
    <property type="project" value="UniProtKB-KW"/>
</dbReference>
<dbReference type="NCBIfam" id="TIGR01169">
    <property type="entry name" value="rplA_bact"/>
    <property type="match status" value="1"/>
</dbReference>
<dbReference type="PIRSF" id="PIRSF002155">
    <property type="entry name" value="Ribosomal_L1"/>
    <property type="match status" value="1"/>
</dbReference>
<evidence type="ECO:0000256" key="10">
    <source>
        <dbReference type="HAMAP-Rule" id="MF_01318"/>
    </source>
</evidence>
<evidence type="ECO:0000256" key="5">
    <source>
        <dbReference type="ARBA" id="ARBA00022845"/>
    </source>
</evidence>
<sequence length="231" mass="24818">MSMAGKNYRNASAKVNRALEYELAEAIEKVKEITTTKFDATVDVAMKLGVDPRHADQVVRGTVMLPHGTGKTVSVLVVCKENKAEEAREAGADFVGFEEYIEKIQAGWTDVDVVVATPDVMGQLGKVARILGPRGLMPNPKSGTVTMDVAKAVREVKAGKIEFRVDKAGNIHAPVGKVSFDSDKLAGNITSFIKEVVRLKPSAAKGQYLQGITVSSTMSPGVKVKKEKFVA</sequence>
<dbReference type="InterPro" id="IPR028364">
    <property type="entry name" value="Ribosomal_uL1/biogenesis"/>
</dbReference>
<dbReference type="Proteomes" id="UP000095185">
    <property type="component" value="Chromosome"/>
</dbReference>
<evidence type="ECO:0000256" key="11">
    <source>
        <dbReference type="RuleBase" id="RU000659"/>
    </source>
</evidence>